<dbReference type="eggNOG" id="KOG2207">
    <property type="taxonomic scope" value="Eukaryota"/>
</dbReference>
<dbReference type="Proteomes" id="UP000007879">
    <property type="component" value="Unassembled WGS sequence"/>
</dbReference>
<sequence>MMYSNWQFSSDDDDEEDYEVSVRCCSPDLPPAGSLVSVDYSSSQTTLEDGLGGFQVVPDDDDGWISDQDEVYDDATPSYINNDVLVEKVRGIWYQSNKKLTGEVKEVIHSTFSDHPDPYSLLITHIERVGKNRPQPNSVPRLVVTEFQEWRKSSGCGIVPSKYHQKTVLSVLERCHHVLFDDLVSIFDLVNADRTELVEFIRILLDSFRHTDAISYAIKLNLQEEFDVKQLLTPLLAMDKVNLIERYLSDYPKLQDDFLKYLEELYDSPQMLESVKSDLLKKGICFSASDKLSHHQLEKLSIRLVNFFRLSISSYPKIFERKAVSSLNYLLKKKYIDHTLSDIAVLEAAVKGRPSLQYHLITELVCYNDLPAAAHYSKHYQLASNQLPPSLNEYMKKMDSEPSRPLYPQCSAILAKNVQKQINDVLCKRAGLQQSSPYHVLKLPTRKITFVDNEKTFAMCKDRLTETGAVIGIDAEWRIAVCNNGEERLSLLQLAVHDAIFLLDPLVLPERIPHDELTRFINKIFGSSKTLKLGYEVHGDLSMLERTWPFIGAALRKPKRVVDLKFMNEIIKNSVNEVTTPPPVIIKKISEPGFPVQYVNSIGRGLSKVVPPASSFLPLTPPSPFLLSPPPSPLLLPYSLPTPLPSPLLSPLSKTSFTGSGPSGLSLLVKECLGKPLDKSLQMSDWDRRPLLNEQVKYAALDAFCLLEVYDYLKAYIVKECSGVPLEPTLDYQRERTRLEKQKRRNEMKQKKASSIGSTS</sequence>
<feature type="domain" description="3'-5' exonuclease" evidence="2">
    <location>
        <begin position="663"/>
        <end position="714"/>
    </location>
</feature>
<dbReference type="InterPro" id="IPR052408">
    <property type="entry name" value="Exonuclease_MUT-7-like"/>
</dbReference>
<dbReference type="KEGG" id="aqu:109584345"/>
<keyword evidence="4" id="KW-1185">Reference proteome</keyword>
<gene>
    <name evidence="3" type="primary">109584345</name>
</gene>
<dbReference type="OrthoDB" id="18193at2759"/>
<dbReference type="PANTHER" id="PTHR47765">
    <property type="entry name" value="3'-5' EXONUCLEASE DOMAIN-CONTAINING PROTEIN"/>
    <property type="match status" value="1"/>
</dbReference>
<organism evidence="3">
    <name type="scientific">Amphimedon queenslandica</name>
    <name type="common">Sponge</name>
    <dbReference type="NCBI Taxonomy" id="400682"/>
    <lineage>
        <taxon>Eukaryota</taxon>
        <taxon>Metazoa</taxon>
        <taxon>Porifera</taxon>
        <taxon>Demospongiae</taxon>
        <taxon>Heteroscleromorpha</taxon>
        <taxon>Haplosclerida</taxon>
        <taxon>Niphatidae</taxon>
        <taxon>Amphimedon</taxon>
    </lineage>
</organism>
<dbReference type="GO" id="GO:0008408">
    <property type="term" value="F:3'-5' exonuclease activity"/>
    <property type="evidence" value="ECO:0007669"/>
    <property type="project" value="InterPro"/>
</dbReference>
<reference evidence="3" key="2">
    <citation type="submission" date="2017-05" db="UniProtKB">
        <authorList>
            <consortium name="EnsemblMetazoa"/>
        </authorList>
    </citation>
    <scope>IDENTIFICATION</scope>
</reference>
<dbReference type="EnsemblMetazoa" id="XM_020000050.1">
    <property type="protein sequence ID" value="XP_019855609.1"/>
    <property type="gene ID" value="LOC109584345"/>
</dbReference>
<dbReference type="InParanoid" id="A0A1X7VQM9"/>
<dbReference type="InterPro" id="IPR012337">
    <property type="entry name" value="RNaseH-like_sf"/>
</dbReference>
<evidence type="ECO:0000313" key="3">
    <source>
        <dbReference type="EnsemblMetazoa" id="Aqu2.1.42661_001"/>
    </source>
</evidence>
<feature type="region of interest" description="Disordered" evidence="1">
    <location>
        <begin position="737"/>
        <end position="760"/>
    </location>
</feature>
<dbReference type="AlphaFoldDB" id="A0A1X7VQM9"/>
<dbReference type="GO" id="GO:0003676">
    <property type="term" value="F:nucleic acid binding"/>
    <property type="evidence" value="ECO:0007669"/>
    <property type="project" value="InterPro"/>
</dbReference>
<evidence type="ECO:0000259" key="2">
    <source>
        <dbReference type="Pfam" id="PF01612"/>
    </source>
</evidence>
<dbReference type="STRING" id="400682.A0A1X7VQM9"/>
<proteinExistence type="predicted"/>
<accession>A0A1X7VQM9</accession>
<dbReference type="EnsemblMetazoa" id="Aqu2.1.42661_001">
    <property type="protein sequence ID" value="Aqu2.1.42661_001"/>
    <property type="gene ID" value="Aqu2.1.42661"/>
</dbReference>
<dbReference type="GO" id="GO:0006139">
    <property type="term" value="P:nucleobase-containing compound metabolic process"/>
    <property type="evidence" value="ECO:0007669"/>
    <property type="project" value="InterPro"/>
</dbReference>
<reference evidence="4" key="1">
    <citation type="journal article" date="2010" name="Nature">
        <title>The Amphimedon queenslandica genome and the evolution of animal complexity.</title>
        <authorList>
            <person name="Srivastava M."/>
            <person name="Simakov O."/>
            <person name="Chapman J."/>
            <person name="Fahey B."/>
            <person name="Gauthier M.E."/>
            <person name="Mitros T."/>
            <person name="Richards G.S."/>
            <person name="Conaco C."/>
            <person name="Dacre M."/>
            <person name="Hellsten U."/>
            <person name="Larroux C."/>
            <person name="Putnam N.H."/>
            <person name="Stanke M."/>
            <person name="Adamska M."/>
            <person name="Darling A."/>
            <person name="Degnan S.M."/>
            <person name="Oakley T.H."/>
            <person name="Plachetzki D.C."/>
            <person name="Zhai Y."/>
            <person name="Adamski M."/>
            <person name="Calcino A."/>
            <person name="Cummins S.F."/>
            <person name="Goodstein D.M."/>
            <person name="Harris C."/>
            <person name="Jackson D.J."/>
            <person name="Leys S.P."/>
            <person name="Shu S."/>
            <person name="Woodcroft B.J."/>
            <person name="Vervoort M."/>
            <person name="Kosik K.S."/>
            <person name="Manning G."/>
            <person name="Degnan B.M."/>
            <person name="Rokhsar D.S."/>
        </authorList>
    </citation>
    <scope>NUCLEOTIDE SEQUENCE [LARGE SCALE GENOMIC DNA]</scope>
</reference>
<protein>
    <recommendedName>
        <fullName evidence="2">3'-5' exonuclease domain-containing protein</fullName>
    </recommendedName>
</protein>
<dbReference type="Gene3D" id="3.30.420.10">
    <property type="entry name" value="Ribonuclease H-like superfamily/Ribonuclease H"/>
    <property type="match status" value="2"/>
</dbReference>
<dbReference type="Pfam" id="PF01612">
    <property type="entry name" value="DNA_pol_A_exo1"/>
    <property type="match status" value="1"/>
</dbReference>
<evidence type="ECO:0000313" key="4">
    <source>
        <dbReference type="Proteomes" id="UP000007879"/>
    </source>
</evidence>
<name>A0A1X7VQM9_AMPQE</name>
<dbReference type="SUPFAM" id="SSF53098">
    <property type="entry name" value="Ribonuclease H-like"/>
    <property type="match status" value="1"/>
</dbReference>
<dbReference type="PANTHER" id="PTHR47765:SF2">
    <property type="entry name" value="EXONUCLEASE MUT-7 HOMOLOG"/>
    <property type="match status" value="1"/>
</dbReference>
<dbReference type="InterPro" id="IPR002562">
    <property type="entry name" value="3'-5'_exonuclease_dom"/>
</dbReference>
<evidence type="ECO:0000256" key="1">
    <source>
        <dbReference type="SAM" id="MobiDB-lite"/>
    </source>
</evidence>
<dbReference type="InterPro" id="IPR036397">
    <property type="entry name" value="RNaseH_sf"/>
</dbReference>
<feature type="compositionally biased region" description="Basic and acidic residues" evidence="1">
    <location>
        <begin position="737"/>
        <end position="750"/>
    </location>
</feature>